<protein>
    <submittedName>
        <fullName evidence="7">Minor tail protein</fullName>
    </submittedName>
</protein>
<comment type="caution">
    <text evidence="7">The sequence shown here is derived from an EMBL/GenBank/DDBJ whole genome shotgun (WGS) entry which is preliminary data.</text>
</comment>
<dbReference type="EMBL" id="BDOR01000037">
    <property type="protein sequence ID" value="GBF03598.1"/>
    <property type="molecule type" value="Genomic_DNA"/>
</dbReference>
<dbReference type="Proteomes" id="UP000236162">
    <property type="component" value="Unassembled WGS sequence"/>
</dbReference>
<evidence type="ECO:0000256" key="1">
    <source>
        <dbReference type="ARBA" id="ARBA00007074"/>
    </source>
</evidence>
<evidence type="ECO:0000256" key="5">
    <source>
        <dbReference type="SAM" id="Coils"/>
    </source>
</evidence>
<keyword evidence="2" id="KW-0645">Protease</keyword>
<evidence type="ECO:0000259" key="6">
    <source>
        <dbReference type="PROSITE" id="PS51935"/>
    </source>
</evidence>
<reference evidence="7 8" key="1">
    <citation type="submission" date="2017-04" db="EMBL/GenBank/DDBJ databases">
        <title>In vitro and in silico characterization of Lactobacillus paraplantarum D2-1, a starter culture for soymilk fermentation.</title>
        <authorList>
            <person name="Endo A."/>
            <person name="Sasaki F."/>
            <person name="Maeno S."/>
            <person name="Kanesaki Y."/>
            <person name="Kubota E."/>
            <person name="Torres G.A."/>
            <person name="Tomita S."/>
            <person name="Nakagawa J."/>
        </authorList>
    </citation>
    <scope>NUCLEOTIDE SEQUENCE [LARGE SCALE GENOMIC DNA]</scope>
    <source>
        <strain evidence="7 8">D2-1</strain>
    </source>
</reference>
<dbReference type="InterPro" id="IPR051202">
    <property type="entry name" value="Peptidase_C40"/>
</dbReference>
<proteinExistence type="inferred from homology"/>
<feature type="coiled-coil region" evidence="5">
    <location>
        <begin position="60"/>
        <end position="87"/>
    </location>
</feature>
<evidence type="ECO:0000313" key="7">
    <source>
        <dbReference type="EMBL" id="GBF03598.1"/>
    </source>
</evidence>
<evidence type="ECO:0000256" key="2">
    <source>
        <dbReference type="ARBA" id="ARBA00022670"/>
    </source>
</evidence>
<dbReference type="CDD" id="cd13402">
    <property type="entry name" value="LT_TF-like"/>
    <property type="match status" value="1"/>
</dbReference>
<feature type="domain" description="NlpC/P60" evidence="6">
    <location>
        <begin position="1361"/>
        <end position="1481"/>
    </location>
</feature>
<dbReference type="PROSITE" id="PS51935">
    <property type="entry name" value="NLPC_P60"/>
    <property type="match status" value="1"/>
</dbReference>
<dbReference type="InterPro" id="IPR023346">
    <property type="entry name" value="Lysozyme-like_dom_sf"/>
</dbReference>
<dbReference type="SUPFAM" id="SSF54001">
    <property type="entry name" value="Cysteine proteinases"/>
    <property type="match status" value="1"/>
</dbReference>
<keyword evidence="3" id="KW-0378">Hydrolase</keyword>
<dbReference type="InterPro" id="IPR000064">
    <property type="entry name" value="NLP_P60_dom"/>
</dbReference>
<keyword evidence="5" id="KW-0175">Coiled coil</keyword>
<organism evidence="7 8">
    <name type="scientific">Lactiplantibacillus paraplantarum</name>
    <dbReference type="NCBI Taxonomy" id="60520"/>
    <lineage>
        <taxon>Bacteria</taxon>
        <taxon>Bacillati</taxon>
        <taxon>Bacillota</taxon>
        <taxon>Bacilli</taxon>
        <taxon>Lactobacillales</taxon>
        <taxon>Lactobacillaceae</taxon>
        <taxon>Lactiplantibacillus</taxon>
    </lineage>
</organism>
<dbReference type="RefSeq" id="WP_103127280.1">
    <property type="nucleotide sequence ID" value="NZ_BDOR01000037.1"/>
</dbReference>
<gene>
    <name evidence="7" type="ORF">LPPLD21_03168</name>
</gene>
<keyword evidence="8" id="KW-1185">Reference proteome</keyword>
<dbReference type="InterPro" id="IPR038765">
    <property type="entry name" value="Papain-like_cys_pep_sf"/>
</dbReference>
<name>A0ABQ0NEU2_9LACO</name>
<dbReference type="Pfam" id="PF20155">
    <property type="entry name" value="TMP_3"/>
    <property type="match status" value="1"/>
</dbReference>
<dbReference type="PANTHER" id="PTHR47053:SF1">
    <property type="entry name" value="MUREIN DD-ENDOPEPTIDASE MEPH-RELATED"/>
    <property type="match status" value="1"/>
</dbReference>
<sequence length="1750" mass="190357">MAKKVVGREMTSKVGLDSAEAVKSLKTLTAEVKANTSGWKAQETALKSAGEYQKAAASRVDGLAKSMEAQKAKIDELKSRQAGLNRDTKDGEDQYLKLSDQINRASRSYDSMGGQLDRAKSKLQYYNSGLADLQKGYKQSTALSESYVKRLEAEGKSAEANKAKLGGLKQAYSNMEAQYKAQTSELERIKTASGATSDAYKRQQVRVNETATAMAKAKTSQNELVKAMEKEPHGFMSGVRSKLDSIDDKAKKTSHLFGTILGAHLVANGITNALSSITASFGELNSAVTEYDNKQRTMTATWTTLTGSNGKGKQMVNIGNELASAFNQNINVVDELNQSFYHVFDNAPRTKELTKSILTLGDTLNLSDENVTRLGTNFTHMLSSGKMQLGDFNMINDQLPMYAGKMLEFEKKQQHNSKLTMSTLRDQMSAGKISAKDAEEVMNSLGGKYAKASENLMKTIPGMERSIKTQMPALLDAIYKPIANMKSPLMGQFTKWIGDKDTKSEFKDVGNALALQINDITKAFAGKNFNVGDSLNKMLSNLAKGIDKMGANIVAHKKEIKSFFSSMKTASKTSFNVFVQSLKDIEPILKIVGEFAEKHPKVFAGLASSAFVASKGISALKLAFSGLDLAKGLGGKLSRIVFKPRVEGETGKRELTLFSRAVKGTAKGIGKSLAWTAKIAYKGAKGAVSLLWKGIKGTVKGVGKGLSWTAKVAWKGASKAVGLLWKATKGTSKLIGKGLSWTAKIAYKGASKAFSVLGAGIKTLGKSFLSLGRLLLLNPIGLVVTAVVALGVAFYEAYKHIKPFRQWVNKAFKSVVNFGKGIAKWGSNVGKSVGKALGKVGKTMGKWAKTTTGFFKKHKTEILTTLINPFAGLATWFLKDTKTGKNIQKWSKGFSKDIKKMGFKKAMDKQVNDASKAFSKTKFGKWFKTVSDSFNSFKKSFKKSWNSHWSAMGKSLRNNWNGSVKNTRNFFSTVGKKWNSFKNGFRKGWNSHWNAMTRNLHSAWNSSYKHTRDFFSSMGKKWNGWKSSFRKSWNNHWNDMRSNLNHYWNRSIKHTRDFFSSMGSRWVGWKKSFAHSWNSHWNTMRSNLHSYWNKDLSHTRVFGHSMGDWLSTFKKSFKSGWSSLGTGVENIFKGLWRNLKRFARDGMNDVIDLINGGINAVDSVIHTFGGKRKTIGDLSHVHFAEGTGMFSGSRSPITKPTMAMLNDGNDSPETGNKEMVMLPNGDSGIVQGRNTKMMLPAGTEVLSASETAMLMAMQGVTKYAKGTGFFGDILNSVTSGISGVTSWVGKKVGSLEKFFKTAENIIAHPVKSLENLFSWSSKGVSGVMSNIGHGLFNGVEKQAKTWWSTLWGGVSDSLDSGASSSTLVNAMEKYGSTNKYVYGAEGPSAFDCSGLVEYTLKKLGISFPRTSGEQYKASKYVSNPKPGDLVFFGPGGSDHVGVYTGNGEFYSAENEKDGMGISKVHGGGYGSFAGYGRVPGLSDSTSSDKASKSSGLLSTIKKQVGSGFWKFISKLADEFGDGGSSNPGGSGVQRWKPDVIKALKKNGFEASASQVSAWMKVIARESNGDPTVVNNWDANARMGIPSKGLVQTIQPTFDAYKFPGHNNPLNGYDDLLAGIHYMKAKYGSGASAFARVSGPEGYENGGIINTNQLIEVAEHNKPEMVLPLTNKSRANQLIAQASQVVNGNNGSQIASTNSESNEKLDKVIALLTALVSGQGSVQAVIAKSDVVNAVKSDNKTASQYSQMMGY</sequence>
<comment type="similarity">
    <text evidence="1">Belongs to the peptidase C40 family.</text>
</comment>
<evidence type="ECO:0000313" key="8">
    <source>
        <dbReference type="Proteomes" id="UP000236162"/>
    </source>
</evidence>
<dbReference type="PANTHER" id="PTHR47053">
    <property type="entry name" value="MUREIN DD-ENDOPEPTIDASE MEPH-RELATED"/>
    <property type="match status" value="1"/>
</dbReference>
<dbReference type="Gene3D" id="3.90.1720.10">
    <property type="entry name" value="endopeptidase domain like (from Nostoc punctiforme)"/>
    <property type="match status" value="1"/>
</dbReference>
<dbReference type="SUPFAM" id="SSF53955">
    <property type="entry name" value="Lysozyme-like"/>
    <property type="match status" value="1"/>
</dbReference>
<dbReference type="InterPro" id="IPR013491">
    <property type="entry name" value="Tape_meas_N"/>
</dbReference>
<dbReference type="Pfam" id="PF00877">
    <property type="entry name" value="NLPC_P60"/>
    <property type="match status" value="1"/>
</dbReference>
<evidence type="ECO:0000256" key="4">
    <source>
        <dbReference type="ARBA" id="ARBA00022807"/>
    </source>
</evidence>
<evidence type="ECO:0000256" key="3">
    <source>
        <dbReference type="ARBA" id="ARBA00022801"/>
    </source>
</evidence>
<accession>A0ABQ0NEU2</accession>
<keyword evidence="4" id="KW-0788">Thiol protease</keyword>